<comment type="pathway">
    <text evidence="1">Protein modification; protein lipoylation via endogenous pathway; protein N(6)-(lipoyl)lysine from octanoyl-[acyl-carrier-protein]: step 1/2.</text>
</comment>
<dbReference type="InterPro" id="IPR004143">
    <property type="entry name" value="BPL_LPL_catalytic"/>
</dbReference>
<dbReference type="EMBL" id="UOFG01000226">
    <property type="protein sequence ID" value="VAW64278.1"/>
    <property type="molecule type" value="Genomic_DNA"/>
</dbReference>
<keyword evidence="3" id="KW-0963">Cytoplasm</keyword>
<dbReference type="Pfam" id="PF21948">
    <property type="entry name" value="LplA-B_cat"/>
    <property type="match status" value="1"/>
</dbReference>
<protein>
    <recommendedName>
        <fullName evidence="2">lipoyl(octanoyl) transferase</fullName>
        <ecNumber evidence="2">2.3.1.181</ecNumber>
    </recommendedName>
</protein>
<dbReference type="UniPathway" id="UPA00538">
    <property type="reaction ID" value="UER00592"/>
</dbReference>
<evidence type="ECO:0000259" key="6">
    <source>
        <dbReference type="PROSITE" id="PS51733"/>
    </source>
</evidence>
<dbReference type="HAMAP" id="MF_00013">
    <property type="entry name" value="LipB"/>
    <property type="match status" value="1"/>
</dbReference>
<dbReference type="FunFam" id="3.30.930.10:FF:000020">
    <property type="entry name" value="Octanoyltransferase"/>
    <property type="match status" value="1"/>
</dbReference>
<dbReference type="SUPFAM" id="SSF55681">
    <property type="entry name" value="Class II aaRS and biotin synthetases"/>
    <property type="match status" value="1"/>
</dbReference>
<evidence type="ECO:0000313" key="7">
    <source>
        <dbReference type="EMBL" id="VAW64278.1"/>
    </source>
</evidence>
<reference evidence="7" key="1">
    <citation type="submission" date="2018-06" db="EMBL/GenBank/DDBJ databases">
        <authorList>
            <person name="Zhirakovskaya E."/>
        </authorList>
    </citation>
    <scope>NUCLEOTIDE SEQUENCE</scope>
</reference>
<evidence type="ECO:0000256" key="2">
    <source>
        <dbReference type="ARBA" id="ARBA00012334"/>
    </source>
</evidence>
<keyword evidence="4 7" id="KW-0808">Transferase</keyword>
<dbReference type="GO" id="GO:0033819">
    <property type="term" value="F:lipoyl(octanoyl) transferase activity"/>
    <property type="evidence" value="ECO:0007669"/>
    <property type="project" value="UniProtKB-EC"/>
</dbReference>
<evidence type="ECO:0000256" key="5">
    <source>
        <dbReference type="ARBA" id="ARBA00023315"/>
    </source>
</evidence>
<proteinExistence type="inferred from homology"/>
<accession>A0A3B0X7L4</accession>
<dbReference type="InterPro" id="IPR045864">
    <property type="entry name" value="aa-tRNA-synth_II/BPL/LPL"/>
</dbReference>
<dbReference type="AlphaFoldDB" id="A0A3B0X7L4"/>
<sequence length="215" mass="24317">MQLTIHHAIVRHLGVKDYAHVLKQMQQFNAERTENTHDEIWLLQHPAVFTLGTNSKKEHLLNPENIPVVQSDRGGQVTYHAPGQLIMYLLMDVKRRKMGVRKLVSVLEESVIRFLAMQGVEATANPKAPGVYVNGEKIAALGLRVKRGGCYHGLSLNVDIELADFDRINPCGYPGMKVTSLQQLGLKLSMQQATQLMLHELCRQLEINQIEYLEE</sequence>
<evidence type="ECO:0000256" key="4">
    <source>
        <dbReference type="ARBA" id="ARBA00022679"/>
    </source>
</evidence>
<dbReference type="PROSITE" id="PS01313">
    <property type="entry name" value="LIPB"/>
    <property type="match status" value="1"/>
</dbReference>
<organism evidence="7">
    <name type="scientific">hydrothermal vent metagenome</name>
    <dbReference type="NCBI Taxonomy" id="652676"/>
    <lineage>
        <taxon>unclassified sequences</taxon>
        <taxon>metagenomes</taxon>
        <taxon>ecological metagenomes</taxon>
    </lineage>
</organism>
<dbReference type="Gene3D" id="3.30.930.10">
    <property type="entry name" value="Bira Bifunctional Protein, Domain 2"/>
    <property type="match status" value="1"/>
</dbReference>
<dbReference type="PIRSF" id="PIRSF016262">
    <property type="entry name" value="LPLase"/>
    <property type="match status" value="1"/>
</dbReference>
<name>A0A3B0X7L4_9ZZZZ</name>
<dbReference type="PANTHER" id="PTHR10993:SF7">
    <property type="entry name" value="LIPOYLTRANSFERASE 2, MITOCHONDRIAL-RELATED"/>
    <property type="match status" value="1"/>
</dbReference>
<gene>
    <name evidence="7" type="ORF">MNBD_GAMMA11-2436</name>
</gene>
<keyword evidence="5 7" id="KW-0012">Acyltransferase</keyword>
<feature type="domain" description="BPL/LPL catalytic" evidence="6">
    <location>
        <begin position="34"/>
        <end position="209"/>
    </location>
</feature>
<dbReference type="InterPro" id="IPR000544">
    <property type="entry name" value="Octanoyltransferase"/>
</dbReference>
<dbReference type="NCBIfam" id="TIGR00214">
    <property type="entry name" value="lipB"/>
    <property type="match status" value="1"/>
</dbReference>
<evidence type="ECO:0000256" key="1">
    <source>
        <dbReference type="ARBA" id="ARBA00004821"/>
    </source>
</evidence>
<dbReference type="PROSITE" id="PS51733">
    <property type="entry name" value="BPL_LPL_CATALYTIC"/>
    <property type="match status" value="1"/>
</dbReference>
<dbReference type="CDD" id="cd16444">
    <property type="entry name" value="LipB"/>
    <property type="match status" value="1"/>
</dbReference>
<dbReference type="PANTHER" id="PTHR10993">
    <property type="entry name" value="OCTANOYLTRANSFERASE"/>
    <property type="match status" value="1"/>
</dbReference>
<dbReference type="NCBIfam" id="NF010922">
    <property type="entry name" value="PRK14342.1"/>
    <property type="match status" value="1"/>
</dbReference>
<dbReference type="EC" id="2.3.1.181" evidence="2"/>
<evidence type="ECO:0000256" key="3">
    <source>
        <dbReference type="ARBA" id="ARBA00022490"/>
    </source>
</evidence>
<dbReference type="GO" id="GO:0009249">
    <property type="term" value="P:protein lipoylation"/>
    <property type="evidence" value="ECO:0007669"/>
    <property type="project" value="InterPro"/>
</dbReference>
<dbReference type="InterPro" id="IPR020605">
    <property type="entry name" value="Octanoyltransferase_CS"/>
</dbReference>